<protein>
    <submittedName>
        <fullName evidence="2">Uncharacterized protein</fullName>
    </submittedName>
</protein>
<evidence type="ECO:0000313" key="3">
    <source>
        <dbReference type="EMBL" id="MCS5707538.1"/>
    </source>
</evidence>
<evidence type="ECO:0000313" key="2">
    <source>
        <dbReference type="EMBL" id="KRG19541.1"/>
    </source>
</evidence>
<reference evidence="2" key="1">
    <citation type="submission" date="2015-09" db="EMBL/GenBank/DDBJ databases">
        <title>Draft Genome Sequences of Two Novel Amoeba-resistant Intranuclear Bacteria, Candidatus Berkiella cookevillensis and Candidatus Berkiella aquae.</title>
        <authorList>
            <person name="Mehari Y.T."/>
            <person name="Arivett B.A."/>
            <person name="Farone A.L."/>
            <person name="Gunderson J.H."/>
            <person name="Farone M.B."/>
        </authorList>
    </citation>
    <scope>NUCLEOTIDE SEQUENCE [LARGE SCALE GENOMIC DNA]</scope>
    <source>
        <strain evidence="2">CC99</strain>
    </source>
</reference>
<dbReference type="AlphaFoldDB" id="A0A0Q9YG77"/>
<sequence>MAAEEELSAVERTAKNNQVDTVEASDALNSRSPHFHPNFDLHQTDQKFYQFLEQQYGKEKADNPEFRAIIGNMLAQQAGGALSALKQMQTTPNPNSTESMIHAELRGGSPQLEAHLNQILAMKGITTRTDLSDPDLSLSLRQKYELLGMNPDGEDELRNYMGFLGLDKTENSLDQMRELKIQSTKIADKVIDAPEPAPDNKKNRL</sequence>
<dbReference type="Proteomes" id="UP000051494">
    <property type="component" value="Unassembled WGS sequence"/>
</dbReference>
<evidence type="ECO:0000256" key="1">
    <source>
        <dbReference type="SAM" id="MobiDB-lite"/>
    </source>
</evidence>
<organism evidence="2">
    <name type="scientific">Candidatus Berkiella cookevillensis</name>
    <dbReference type="NCBI Taxonomy" id="437022"/>
    <lineage>
        <taxon>Bacteria</taxon>
        <taxon>Pseudomonadati</taxon>
        <taxon>Pseudomonadota</taxon>
        <taxon>Gammaproteobacteria</taxon>
        <taxon>Candidatus Berkiellales</taxon>
        <taxon>Candidatus Berkiellaceae</taxon>
        <taxon>Candidatus Berkiella</taxon>
    </lineage>
</organism>
<keyword evidence="4" id="KW-1185">Reference proteome</keyword>
<evidence type="ECO:0000313" key="4">
    <source>
        <dbReference type="Proteomes" id="UP000051494"/>
    </source>
</evidence>
<dbReference type="RefSeq" id="WP_057623425.1">
    <property type="nucleotide sequence ID" value="NZ_LKHV02000001.1"/>
</dbReference>
<accession>A0A0Q9YG77</accession>
<gene>
    <name evidence="3" type="ORF">CC99x_001325</name>
    <name evidence="2" type="ORF">CC99x_00553</name>
</gene>
<name>A0A0Q9YG77_9GAMM</name>
<comment type="caution">
    <text evidence="2">The sequence shown here is derived from an EMBL/GenBank/DDBJ whole genome shotgun (WGS) entry which is preliminary data.</text>
</comment>
<dbReference type="EMBL" id="LKHV01000002">
    <property type="protein sequence ID" value="KRG19541.1"/>
    <property type="molecule type" value="Genomic_DNA"/>
</dbReference>
<reference evidence="3" key="3">
    <citation type="submission" date="2021-06" db="EMBL/GenBank/DDBJ databases">
        <title>Genomic Description and Analysis of Intracellular Bacteria, Candidatus Berkiella cookevillensis and Candidatus Berkiella aquae.</title>
        <authorList>
            <person name="Kidane D.T."/>
            <person name="Mehari Y.T."/>
            <person name="Rice F.C."/>
            <person name="Arivett B.A."/>
            <person name="Farone A.L."/>
            <person name="Berk S.G."/>
            <person name="Farone M.B."/>
        </authorList>
    </citation>
    <scope>NUCLEOTIDE SEQUENCE</scope>
    <source>
        <strain evidence="3">CC99</strain>
    </source>
</reference>
<proteinExistence type="predicted"/>
<feature type="region of interest" description="Disordered" evidence="1">
    <location>
        <begin position="1"/>
        <end position="36"/>
    </location>
</feature>
<dbReference type="EMBL" id="LKHV02000001">
    <property type="protein sequence ID" value="MCS5707538.1"/>
    <property type="molecule type" value="Genomic_DNA"/>
</dbReference>
<reference evidence="3" key="2">
    <citation type="journal article" date="2016" name="Genome Announc.">
        <title>Draft Genome Sequences of Two Novel Amoeba-Resistant Intranuclear Bacteria, 'Candidatus Berkiella cookevillensis' and 'Candidatus Berkiella aquae'.</title>
        <authorList>
            <person name="Mehari Y.T."/>
            <person name="Arivett B.A."/>
            <person name="Farone A.L."/>
            <person name="Gunderson J.H."/>
            <person name="Farone M.B."/>
        </authorList>
    </citation>
    <scope>NUCLEOTIDE SEQUENCE</scope>
    <source>
        <strain evidence="3">CC99</strain>
    </source>
</reference>